<dbReference type="AlphaFoldDB" id="W1NWX8"/>
<sequence length="133" mass="14383">MRALKAVNAMCIDQAMKVMCTKQAMRAMCTKQAMTAMCTKQAMKIMCTKQAMRALCTKHDSGLGCSKGNGGRVHRTSLKGRYENSARVAWPSPFGVMGGGKGVCIGMGWCSFPICACKGLRHGVKREKENARG</sequence>
<proteinExistence type="predicted"/>
<gene>
    <name evidence="1" type="ORF">AMTR_s00098p00098810</name>
</gene>
<protein>
    <submittedName>
        <fullName evidence="1">Uncharacterized protein</fullName>
    </submittedName>
</protein>
<dbReference type="HOGENOM" id="CLU_1909496_0_0_1"/>
<evidence type="ECO:0000313" key="1">
    <source>
        <dbReference type="EMBL" id="ERM99843.1"/>
    </source>
</evidence>
<dbReference type="EMBL" id="KI394979">
    <property type="protein sequence ID" value="ERM99843.1"/>
    <property type="molecule type" value="Genomic_DNA"/>
</dbReference>
<name>W1NWX8_AMBTC</name>
<organism evidence="1 2">
    <name type="scientific">Amborella trichopoda</name>
    <dbReference type="NCBI Taxonomy" id="13333"/>
    <lineage>
        <taxon>Eukaryota</taxon>
        <taxon>Viridiplantae</taxon>
        <taxon>Streptophyta</taxon>
        <taxon>Embryophyta</taxon>
        <taxon>Tracheophyta</taxon>
        <taxon>Spermatophyta</taxon>
        <taxon>Magnoliopsida</taxon>
        <taxon>Amborellales</taxon>
        <taxon>Amborellaceae</taxon>
        <taxon>Amborella</taxon>
    </lineage>
</organism>
<keyword evidence="2" id="KW-1185">Reference proteome</keyword>
<dbReference type="Proteomes" id="UP000017836">
    <property type="component" value="Unassembled WGS sequence"/>
</dbReference>
<accession>W1NWX8</accession>
<dbReference type="Gramene" id="ERM99843">
    <property type="protein sequence ID" value="ERM99843"/>
    <property type="gene ID" value="AMTR_s00098p00098810"/>
</dbReference>
<reference evidence="2" key="1">
    <citation type="journal article" date="2013" name="Science">
        <title>The Amborella genome and the evolution of flowering plants.</title>
        <authorList>
            <consortium name="Amborella Genome Project"/>
        </authorList>
    </citation>
    <scope>NUCLEOTIDE SEQUENCE [LARGE SCALE GENOMIC DNA]</scope>
</reference>
<evidence type="ECO:0000313" key="2">
    <source>
        <dbReference type="Proteomes" id="UP000017836"/>
    </source>
</evidence>